<dbReference type="Gene3D" id="2.70.98.10">
    <property type="match status" value="1"/>
</dbReference>
<accession>A0ABY6G0E2</accession>
<dbReference type="CDD" id="cd09022">
    <property type="entry name" value="Aldose_epim_Ec_YihR"/>
    <property type="match status" value="1"/>
</dbReference>
<sequence length="313" mass="33748">MTETQQIGPRGGVHEIAAGPYRARICEVGATLDGLELDGRPLILSSPLDGPTILSRGALVAPWPNRIGDGRYTWDGRELQTAITEPDRGNALHGLLSFQLYSPVDAADEAQRDAVTLSTVLYPTPGYPFLLRVEVEYRLNAEDGLTTTVTATNLGRTDLPYGVCPHPYLVAGPGPLDTWELDLRAGTVLQVTPDRLLPTGMAAVEHGGDLDFAGGRTVGSTFLDHAFTDLARTDGQARVAVTDPSGTGVEIVFDERCPWVQVHTGDRPEPENDRQGMAVEPMTCPPDAFRSGTDVVRITPGSRHRAAWTIRGF</sequence>
<dbReference type="Pfam" id="PF01263">
    <property type="entry name" value="Aldose_epim"/>
    <property type="match status" value="1"/>
</dbReference>
<name>A0ABY6G0E2_9MICO</name>
<dbReference type="InterPro" id="IPR037480">
    <property type="entry name" value="YihR-like"/>
</dbReference>
<dbReference type="InterPro" id="IPR008183">
    <property type="entry name" value="Aldose_1/G6P_1-epimerase"/>
</dbReference>
<gene>
    <name evidence="1" type="ORF">BRM3_13825</name>
</gene>
<dbReference type="PANTHER" id="PTHR10091">
    <property type="entry name" value="ALDOSE-1-EPIMERASE"/>
    <property type="match status" value="1"/>
</dbReference>
<proteinExistence type="predicted"/>
<evidence type="ECO:0000313" key="2">
    <source>
        <dbReference type="Proteomes" id="UP001164305"/>
    </source>
</evidence>
<dbReference type="RefSeq" id="WP_263593870.1">
    <property type="nucleotide sequence ID" value="NZ_CP107020.1"/>
</dbReference>
<reference evidence="1" key="1">
    <citation type="submission" date="2022-10" db="EMBL/GenBank/DDBJ databases">
        <title>Whole-Genome Sequencing of Brachybacterium huguangmaarense BRM-3, Isolated from Betula schmidtii.</title>
        <authorList>
            <person name="Haam D."/>
        </authorList>
    </citation>
    <scope>NUCLEOTIDE SEQUENCE</scope>
    <source>
        <strain evidence="1">BRM-3</strain>
    </source>
</reference>
<organism evidence="1 2">
    <name type="scientific">Brachybacterium huguangmaarense</name>
    <dbReference type="NCBI Taxonomy" id="1652028"/>
    <lineage>
        <taxon>Bacteria</taxon>
        <taxon>Bacillati</taxon>
        <taxon>Actinomycetota</taxon>
        <taxon>Actinomycetes</taxon>
        <taxon>Micrococcales</taxon>
        <taxon>Dermabacteraceae</taxon>
        <taxon>Brachybacterium</taxon>
    </lineage>
</organism>
<dbReference type="PANTHER" id="PTHR10091:SF0">
    <property type="entry name" value="GALACTOSE MUTAROTASE"/>
    <property type="match status" value="1"/>
</dbReference>
<dbReference type="EMBL" id="CP107020">
    <property type="protein sequence ID" value="UYG16657.1"/>
    <property type="molecule type" value="Genomic_DNA"/>
</dbReference>
<dbReference type="SUPFAM" id="SSF74650">
    <property type="entry name" value="Galactose mutarotase-like"/>
    <property type="match status" value="1"/>
</dbReference>
<evidence type="ECO:0000313" key="1">
    <source>
        <dbReference type="EMBL" id="UYG16657.1"/>
    </source>
</evidence>
<dbReference type="InterPro" id="IPR014718">
    <property type="entry name" value="GH-type_carb-bd"/>
</dbReference>
<dbReference type="Proteomes" id="UP001164305">
    <property type="component" value="Chromosome"/>
</dbReference>
<keyword evidence="2" id="KW-1185">Reference proteome</keyword>
<dbReference type="InterPro" id="IPR011013">
    <property type="entry name" value="Gal_mutarotase_sf_dom"/>
</dbReference>
<protein>
    <submittedName>
        <fullName evidence="1">Aldose 1-epimerase family protein</fullName>
    </submittedName>
</protein>